<comment type="caution">
    <text evidence="3">The sequence shown here is derived from an EMBL/GenBank/DDBJ whole genome shotgun (WGS) entry which is preliminary data.</text>
</comment>
<gene>
    <name evidence="3" type="ORF">FHS13_001906</name>
</gene>
<proteinExistence type="predicted"/>
<dbReference type="RefSeq" id="WP_184290536.1">
    <property type="nucleotide sequence ID" value="NZ_JACHJO010000005.1"/>
</dbReference>
<organism evidence="3 4">
    <name type="scientific">Nocardiopsis algeriensis</name>
    <dbReference type="NCBI Taxonomy" id="1478215"/>
    <lineage>
        <taxon>Bacteria</taxon>
        <taxon>Bacillati</taxon>
        <taxon>Actinomycetota</taxon>
        <taxon>Actinomycetes</taxon>
        <taxon>Streptosporangiales</taxon>
        <taxon>Nocardiopsidaceae</taxon>
        <taxon>Nocardiopsis</taxon>
    </lineage>
</organism>
<accession>A0A841ITS9</accession>
<dbReference type="EMBL" id="JACHJO010000005">
    <property type="protein sequence ID" value="MBB6119955.1"/>
    <property type="molecule type" value="Genomic_DNA"/>
</dbReference>
<dbReference type="GO" id="GO:0008168">
    <property type="term" value="F:methyltransferase activity"/>
    <property type="evidence" value="ECO:0007669"/>
    <property type="project" value="UniProtKB-KW"/>
</dbReference>
<evidence type="ECO:0000313" key="3">
    <source>
        <dbReference type="EMBL" id="MBB6119955.1"/>
    </source>
</evidence>
<dbReference type="AlphaFoldDB" id="A0A841ITS9"/>
<reference evidence="3 4" key="1">
    <citation type="submission" date="2020-08" db="EMBL/GenBank/DDBJ databases">
        <title>Genomic Encyclopedia of Type Strains, Phase III (KMG-III): the genomes of soil and plant-associated and newly described type strains.</title>
        <authorList>
            <person name="Whitman W."/>
        </authorList>
    </citation>
    <scope>NUCLEOTIDE SEQUENCE [LARGE SCALE GENOMIC DNA]</scope>
    <source>
        <strain evidence="3 4">CECT 8712</strain>
    </source>
</reference>
<sequence>MDTHLAQRRPVNLSKVERSLLWTLYQRVLDFRDPDPLLGDVWAVDTFDRLEVDLRDLRGASVDRYLTLLRARKIDSWVREWSSRNPEGTVVHMGCGLDSRALRVGAPRRGHWFDVDLPAVVELRRGLLPEPDRYQLVPGSLADADWLARLPADTPVLAVAESVAEFVRVDDLRRFLEHVTSQATAGGEIVFDIVSSWAGRLALTFRWELHTMEDSLLPERWCPGVRLVQEYEVAGDHALLPEGPHRDIYRALSRWPSTRSVMRVLRYTF</sequence>
<keyword evidence="2 3" id="KW-0808">Transferase</keyword>
<name>A0A841ITS9_9ACTN</name>
<keyword evidence="1 3" id="KW-0489">Methyltransferase</keyword>
<dbReference type="InterPro" id="IPR029063">
    <property type="entry name" value="SAM-dependent_MTases_sf"/>
</dbReference>
<dbReference type="InterPro" id="IPR016874">
    <property type="entry name" value="TcmP-like"/>
</dbReference>
<dbReference type="Pfam" id="PF04072">
    <property type="entry name" value="LCM"/>
    <property type="match status" value="1"/>
</dbReference>
<dbReference type="GO" id="GO:0032259">
    <property type="term" value="P:methylation"/>
    <property type="evidence" value="ECO:0007669"/>
    <property type="project" value="UniProtKB-KW"/>
</dbReference>
<dbReference type="SUPFAM" id="SSF53335">
    <property type="entry name" value="S-adenosyl-L-methionine-dependent methyltransferases"/>
    <property type="match status" value="1"/>
</dbReference>
<dbReference type="Gene3D" id="3.40.50.150">
    <property type="entry name" value="Vaccinia Virus protein VP39"/>
    <property type="match status" value="1"/>
</dbReference>
<dbReference type="Proteomes" id="UP000536604">
    <property type="component" value="Unassembled WGS sequence"/>
</dbReference>
<dbReference type="InterPro" id="IPR007213">
    <property type="entry name" value="Ppm1/Ppm2/Tcmp"/>
</dbReference>
<keyword evidence="4" id="KW-1185">Reference proteome</keyword>
<evidence type="ECO:0000313" key="4">
    <source>
        <dbReference type="Proteomes" id="UP000536604"/>
    </source>
</evidence>
<protein>
    <submittedName>
        <fullName evidence="3">O-methyltransferase involved in polyketide biosynthesis</fullName>
    </submittedName>
</protein>
<evidence type="ECO:0000256" key="1">
    <source>
        <dbReference type="ARBA" id="ARBA00022603"/>
    </source>
</evidence>
<evidence type="ECO:0000256" key="2">
    <source>
        <dbReference type="ARBA" id="ARBA00022679"/>
    </source>
</evidence>
<dbReference type="PIRSF" id="PIRSF028177">
    <property type="entry name" value="Polyketide_synth_Omtfrase_TcmP"/>
    <property type="match status" value="1"/>
</dbReference>
<dbReference type="PANTHER" id="PTHR43619:SF2">
    <property type="entry name" value="S-ADENOSYL-L-METHIONINE-DEPENDENT METHYLTRANSFERASES SUPERFAMILY PROTEIN"/>
    <property type="match status" value="1"/>
</dbReference>
<dbReference type="PANTHER" id="PTHR43619">
    <property type="entry name" value="S-ADENOSYL-L-METHIONINE-DEPENDENT METHYLTRANSFERASE YKTD-RELATED"/>
    <property type="match status" value="1"/>
</dbReference>